<evidence type="ECO:0000313" key="1">
    <source>
        <dbReference type="EMBL" id="GMF35783.1"/>
    </source>
</evidence>
<dbReference type="Gene3D" id="3.40.50.150">
    <property type="entry name" value="Vaccinia Virus protein VP39"/>
    <property type="match status" value="1"/>
</dbReference>
<evidence type="ECO:0000313" key="2">
    <source>
        <dbReference type="Proteomes" id="UP001165083"/>
    </source>
</evidence>
<dbReference type="InterPro" id="IPR019410">
    <property type="entry name" value="Methyltransf_16"/>
</dbReference>
<organism evidence="1 2">
    <name type="scientific">Phytophthora lilii</name>
    <dbReference type="NCBI Taxonomy" id="2077276"/>
    <lineage>
        <taxon>Eukaryota</taxon>
        <taxon>Sar</taxon>
        <taxon>Stramenopiles</taxon>
        <taxon>Oomycota</taxon>
        <taxon>Peronosporomycetes</taxon>
        <taxon>Peronosporales</taxon>
        <taxon>Peronosporaceae</taxon>
        <taxon>Phytophthora</taxon>
    </lineage>
</organism>
<dbReference type="OrthoDB" id="407325at2759"/>
<protein>
    <submittedName>
        <fullName evidence="1">Unnamed protein product</fullName>
    </submittedName>
</protein>
<proteinExistence type="predicted"/>
<keyword evidence="2" id="KW-1185">Reference proteome</keyword>
<reference evidence="1" key="1">
    <citation type="submission" date="2023-04" db="EMBL/GenBank/DDBJ databases">
        <title>Phytophthora lilii NBRC 32176.</title>
        <authorList>
            <person name="Ichikawa N."/>
            <person name="Sato H."/>
            <person name="Tonouchi N."/>
        </authorList>
    </citation>
    <scope>NUCLEOTIDE SEQUENCE</scope>
    <source>
        <strain evidence="1">NBRC 32176</strain>
    </source>
</reference>
<dbReference type="EMBL" id="BSXW01001319">
    <property type="protein sequence ID" value="GMF35783.1"/>
    <property type="molecule type" value="Genomic_DNA"/>
</dbReference>
<dbReference type="InterPro" id="IPR029063">
    <property type="entry name" value="SAM-dependent_MTases_sf"/>
</dbReference>
<accession>A0A9W6XBY8</accession>
<comment type="caution">
    <text evidence="1">The sequence shown here is derived from an EMBL/GenBank/DDBJ whole genome shotgun (WGS) entry which is preliminary data.</text>
</comment>
<name>A0A9W6XBY8_9STRA</name>
<dbReference type="Pfam" id="PF10294">
    <property type="entry name" value="Methyltransf_16"/>
    <property type="match status" value="1"/>
</dbReference>
<dbReference type="AlphaFoldDB" id="A0A9W6XBY8"/>
<sequence length="207" mass="21765">MPRWSGRWQALFEQEESFSTGPKLGVNFVQASASSTTLELPATSSSLVVGQDLAKYGIAGVVWNCVRSIALDPLSIAIADHPIDVVVASDCLYESASHSALLSTLLELTDQSVERRQHIIVLLAYQQRLPRCVLHGGCSPLGDVSLTVAALTARRSSSSRQPPTTSTSLSTPRTLVLQVPATTLAVPSTITARASTSASSSAFAAAS</sequence>
<dbReference type="Proteomes" id="UP001165083">
    <property type="component" value="Unassembled WGS sequence"/>
</dbReference>
<gene>
    <name evidence="1" type="ORF">Plil01_001518600</name>
</gene>